<dbReference type="InterPro" id="IPR011009">
    <property type="entry name" value="Kinase-like_dom_sf"/>
</dbReference>
<dbReference type="InterPro" id="IPR001245">
    <property type="entry name" value="Ser-Thr/Tyr_kinase_cat_dom"/>
</dbReference>
<organism evidence="4 5">
    <name type="scientific">Blattamonas nauphoetae</name>
    <dbReference type="NCBI Taxonomy" id="2049346"/>
    <lineage>
        <taxon>Eukaryota</taxon>
        <taxon>Metamonada</taxon>
        <taxon>Preaxostyla</taxon>
        <taxon>Oxymonadida</taxon>
        <taxon>Blattamonas</taxon>
    </lineage>
</organism>
<feature type="transmembrane region" description="Helical" evidence="2">
    <location>
        <begin position="1469"/>
        <end position="1492"/>
    </location>
</feature>
<dbReference type="SUPFAM" id="SSF51126">
    <property type="entry name" value="Pectin lyase-like"/>
    <property type="match status" value="1"/>
</dbReference>
<feature type="region of interest" description="Disordered" evidence="1">
    <location>
        <begin position="1534"/>
        <end position="1557"/>
    </location>
</feature>
<feature type="domain" description="Protein kinase" evidence="3">
    <location>
        <begin position="1434"/>
        <end position="1785"/>
    </location>
</feature>
<evidence type="ECO:0000256" key="1">
    <source>
        <dbReference type="SAM" id="MobiDB-lite"/>
    </source>
</evidence>
<evidence type="ECO:0000313" key="4">
    <source>
        <dbReference type="EMBL" id="KAK2948802.1"/>
    </source>
</evidence>
<feature type="region of interest" description="Disordered" evidence="1">
    <location>
        <begin position="84"/>
        <end position="107"/>
    </location>
</feature>
<feature type="compositionally biased region" description="Polar residues" evidence="1">
    <location>
        <begin position="1534"/>
        <end position="1544"/>
    </location>
</feature>
<reference evidence="4 5" key="1">
    <citation type="journal article" date="2022" name="bioRxiv">
        <title>Genomics of Preaxostyla Flagellates Illuminates Evolutionary Transitions and the Path Towards Mitochondrial Loss.</title>
        <authorList>
            <person name="Novak L.V.F."/>
            <person name="Treitli S.C."/>
            <person name="Pyrih J."/>
            <person name="Halakuc P."/>
            <person name="Pipaliya S.V."/>
            <person name="Vacek V."/>
            <person name="Brzon O."/>
            <person name="Soukal P."/>
            <person name="Eme L."/>
            <person name="Dacks J.B."/>
            <person name="Karnkowska A."/>
            <person name="Elias M."/>
            <person name="Hampl V."/>
        </authorList>
    </citation>
    <scope>NUCLEOTIDE SEQUENCE [LARGE SCALE GENOMIC DNA]</scope>
    <source>
        <strain evidence="4">NAU3</strain>
        <tissue evidence="4">Gut</tissue>
    </source>
</reference>
<dbReference type="PANTHER" id="PTHR23257">
    <property type="entry name" value="SERINE-THREONINE PROTEIN KINASE"/>
    <property type="match status" value="1"/>
</dbReference>
<dbReference type="Pfam" id="PF07714">
    <property type="entry name" value="PK_Tyr_Ser-Thr"/>
    <property type="match status" value="1"/>
</dbReference>
<dbReference type="EMBL" id="JARBJD010000168">
    <property type="protein sequence ID" value="KAK2948802.1"/>
    <property type="molecule type" value="Genomic_DNA"/>
</dbReference>
<evidence type="ECO:0000313" key="5">
    <source>
        <dbReference type="Proteomes" id="UP001281761"/>
    </source>
</evidence>
<protein>
    <recommendedName>
        <fullName evidence="3">Protein kinase domain-containing protein</fullName>
    </recommendedName>
</protein>
<evidence type="ECO:0000259" key="3">
    <source>
        <dbReference type="PROSITE" id="PS50011"/>
    </source>
</evidence>
<keyword evidence="5" id="KW-1185">Reference proteome</keyword>
<dbReference type="InterPro" id="IPR000719">
    <property type="entry name" value="Prot_kinase_dom"/>
</dbReference>
<name>A0ABQ9X8G7_9EUKA</name>
<keyword evidence="2" id="KW-0812">Transmembrane</keyword>
<feature type="region of interest" description="Disordered" evidence="1">
    <location>
        <begin position="1499"/>
        <end position="1518"/>
    </location>
</feature>
<accession>A0ABQ9X8G7</accession>
<evidence type="ECO:0000256" key="2">
    <source>
        <dbReference type="SAM" id="Phobius"/>
    </source>
</evidence>
<feature type="region of interest" description="Disordered" evidence="1">
    <location>
        <begin position="1651"/>
        <end position="1685"/>
    </location>
</feature>
<comment type="caution">
    <text evidence="4">The sequence shown here is derived from an EMBL/GenBank/DDBJ whole genome shotgun (WGS) entry which is preliminary data.</text>
</comment>
<dbReference type="SUPFAM" id="SSF56112">
    <property type="entry name" value="Protein kinase-like (PK-like)"/>
    <property type="match status" value="1"/>
</dbReference>
<keyword evidence="2" id="KW-0472">Membrane</keyword>
<dbReference type="PROSITE" id="PS50011">
    <property type="entry name" value="PROTEIN_KINASE_DOM"/>
    <property type="match status" value="1"/>
</dbReference>
<dbReference type="InterPro" id="IPR050167">
    <property type="entry name" value="Ser_Thr_protein_kinase"/>
</dbReference>
<sequence length="1799" mass="196396">MNSFLVTVTTFLSLQSHFFNSPHTFLSPLSSVEEAGKDPDCHNSKILRLIENTVILYSIQIRSEEISFIGNNSSLLFQGDIQQSSEQPSWSPNQASTKSEPKQTPNMGNYGLEVPRFMFDVLNSTFSMSEVHAIMNSERNGICSISGSTVRFSSSSITSNGDSSPFVITTSENEGPTLGSTVILADVTHHSMSNHVAPFVGLAHPHASLTSSPSPNWSDFTKTEMESITIIGTDLSLESKHLIGGTGPLFSFGLTEQDSSLGASGCTLRMETSLVGSSLLNVSSSSQFSAGKLKFGSEVCQRVAGCCVDRSTNHDSGTGMMSPNLGGNLMCSNSSFSSCIRQQNNELEYSLENRTQTVIGRLNNVTSDVTSVSFSHCTFNEMAVAVEKEGGGAIFMYHTSSTLTITTCFFHKCTCTEYNANGGAVNFRCTYSNPQPSTISESSFTECSSGNCGGSVLVYYTSTTTIDKCFFELSESGAGGAIFFYANPGSVSNCAFVDCSTDQSGGALMVYTQMTASFSFVQFRGCSTELISDGRDIHICLQSTDVMNYSVKYCDSTSGTPNVYFEYNDKANSTIVPQISSTPTIKSVDVTFDGDTAKVTVETDIAIKGTLGVLLDGSNVPRLVHVVFGEPSKVSTVGTAIVSSGANGILPDATTYTKPRSTLAPFQPPTIRSAESTRKDWNTTEIIVKGIFVEEGSYWMLVEKEGQTWNISLEWQDSTTLTGTAPLHPSTAKGRLEWETTYEVTKGMWLLPDGVTEEECELSDLVTFTTPDPLIRITSASSSLEEYHGKSARVNLEGVKLGGGKGYNVTVRKMEGSTLIGDEIVLSGTFFGEFVSPTYSHSELIIGNPNPLLSFETTYLITKFDVDGEVSVVDADVTFSVPPEPARIVGVKTRQLTRDRTKMIVLLEGRALLHRTGKVTLTDSYWYCELSSDVVVQNDTHCTAEVPVGEDQTSDQLQYGEEYTVRRNMKDLNVLHVEDGITLVVPHLPEITEMKFSFSNTLHTGCLVKLTGTNLIVGESMKITLNDSLSFIATVTSETNAQSTELPIGRPSALEHDTTYEVTSIEATETDQGKTLLASGISDTTGSLPDDFIFFVDSGPSSESTLFCGDRNRPCKSIEDGWKIVEGVGISKFSISIIHNTTQNEQVRMEAQHEVLIESGPTTTTELSVSPSSLSEMEGEGMIEVSEGRLRLRDVDVLLSDLPSLIFIRMIGGHLTLETCTLVGLSSSHTRNEIDTHAGLCLWESGILNLVNATTTIIKQTDLTHLSQGAINMKGGNLTIRTSSFEANNPRLSNFPSLRRNIRCSEEGAIEIGSLSGGDGSSDTHPHLWLSHEDCVLSGEDVNANAPFFIPTLSSSSTSKLNSKKTGFEVSMNGTTLIPCSLYLEVFEKQKDGKEGKTVRIPLSENSTESFNETLINVSLPLSSMDGFEKGLEWCGRLVYGQNETTTSFVIQKNSVDRAAQAVRDNMKWWLPLVISLSVLFILVLVVIVVCCRRRRDKKNGQKEAEMTESDQLPMEDEKMDIVTDNRIGVNSIQTFSSSESNQETQKKEEPEPSKDMNGFENVEEVLVCSGDMKKTAFVSKDRTLYNALHSENKWDVRVRQAQQQLVKGLKGVMKKDGEAVILRTLTAHNIFFDSQQNVCLKLNLDVTPQMPQPISTQQPQQEQLEQEPTIETNESKPTALPFSQPANEGVRWYAPEVIANKPHINSVHGAVFSLGLILWEMETGCVPYGEQDAVNASRQIVTGVRPKLELVENKDVRELISQCLSLEPDDRPDLDTIENTLSFLPPLESINPNALAQA</sequence>
<dbReference type="InterPro" id="IPR011050">
    <property type="entry name" value="Pectin_lyase_fold/virulence"/>
</dbReference>
<feature type="compositionally biased region" description="Basic and acidic residues" evidence="1">
    <location>
        <begin position="1545"/>
        <end position="1555"/>
    </location>
</feature>
<keyword evidence="2" id="KW-1133">Transmembrane helix</keyword>
<dbReference type="Gene3D" id="1.10.510.10">
    <property type="entry name" value="Transferase(Phosphotransferase) domain 1"/>
    <property type="match status" value="1"/>
</dbReference>
<feature type="compositionally biased region" description="Low complexity" evidence="1">
    <location>
        <begin position="1651"/>
        <end position="1673"/>
    </location>
</feature>
<proteinExistence type="predicted"/>
<gene>
    <name evidence="4" type="ORF">BLNAU_16252</name>
</gene>
<dbReference type="Proteomes" id="UP001281761">
    <property type="component" value="Unassembled WGS sequence"/>
</dbReference>